<protein>
    <submittedName>
        <fullName evidence="3">Fumarylacetoacetate hydrolase family protein</fullName>
    </submittedName>
</protein>
<evidence type="ECO:0000313" key="3">
    <source>
        <dbReference type="EMBL" id="WBA16600.1"/>
    </source>
</evidence>
<keyword evidence="1" id="KW-0479">Metal-binding</keyword>
<dbReference type="InterPro" id="IPR011234">
    <property type="entry name" value="Fumarylacetoacetase-like_C"/>
</dbReference>
<dbReference type="RefSeq" id="WP_269598878.1">
    <property type="nucleotide sequence ID" value="NZ_CP114585.1"/>
</dbReference>
<dbReference type="Gene3D" id="3.90.850.10">
    <property type="entry name" value="Fumarylacetoacetase-like, C-terminal domain"/>
    <property type="match status" value="1"/>
</dbReference>
<proteinExistence type="predicted"/>
<keyword evidence="3" id="KW-0614">Plasmid</keyword>
<evidence type="ECO:0000259" key="2">
    <source>
        <dbReference type="Pfam" id="PF01557"/>
    </source>
</evidence>
<dbReference type="EMBL" id="CP114585">
    <property type="protein sequence ID" value="WBA16600.1"/>
    <property type="molecule type" value="Genomic_DNA"/>
</dbReference>
<dbReference type="SUPFAM" id="SSF56529">
    <property type="entry name" value="FAH"/>
    <property type="match status" value="1"/>
</dbReference>
<dbReference type="Pfam" id="PF01557">
    <property type="entry name" value="FAA_hydrolase"/>
    <property type="match status" value="1"/>
</dbReference>
<reference evidence="3" key="1">
    <citation type="submission" date="2022-09" db="EMBL/GenBank/DDBJ databases">
        <authorList>
            <person name="Li Z.-J."/>
        </authorList>
    </citation>
    <scope>NUCLEOTIDE SEQUENCE</scope>
    <source>
        <strain evidence="3">TGB10</strain>
        <plasmid evidence="3">unnamed</plasmid>
    </source>
</reference>
<dbReference type="PANTHER" id="PTHR11820:SF7">
    <property type="entry name" value="ACYLPYRUVASE FAHD1, MITOCHONDRIAL"/>
    <property type="match status" value="1"/>
</dbReference>
<dbReference type="GO" id="GO:0016787">
    <property type="term" value="F:hydrolase activity"/>
    <property type="evidence" value="ECO:0007669"/>
    <property type="project" value="UniProtKB-KW"/>
</dbReference>
<evidence type="ECO:0000256" key="1">
    <source>
        <dbReference type="ARBA" id="ARBA00022723"/>
    </source>
</evidence>
<evidence type="ECO:0000313" key="4">
    <source>
        <dbReference type="Proteomes" id="UP001164676"/>
    </source>
</evidence>
<accession>A0ABY7LL04</accession>
<dbReference type="Proteomes" id="UP001164676">
    <property type="component" value="Plasmid unnamed"/>
</dbReference>
<keyword evidence="3" id="KW-0378">Hydrolase</keyword>
<organism evidence="3 4">
    <name type="scientific">Salinivibrio proteolyticus</name>
    <dbReference type="NCBI Taxonomy" id="334715"/>
    <lineage>
        <taxon>Bacteria</taxon>
        <taxon>Pseudomonadati</taxon>
        <taxon>Pseudomonadota</taxon>
        <taxon>Gammaproteobacteria</taxon>
        <taxon>Vibrionales</taxon>
        <taxon>Vibrionaceae</taxon>
        <taxon>Salinivibrio</taxon>
    </lineage>
</organism>
<dbReference type="PANTHER" id="PTHR11820">
    <property type="entry name" value="ACYLPYRUVASE"/>
    <property type="match status" value="1"/>
</dbReference>
<geneLocation type="plasmid" evidence="3 4">
    <name>unnamed</name>
</geneLocation>
<dbReference type="InterPro" id="IPR036663">
    <property type="entry name" value="Fumarylacetoacetase_C_sf"/>
</dbReference>
<feature type="domain" description="Fumarylacetoacetase-like C-terminal" evidence="2">
    <location>
        <begin position="20"/>
        <end position="207"/>
    </location>
</feature>
<keyword evidence="4" id="KW-1185">Reference proteome</keyword>
<name>A0ABY7LL04_9GAMM</name>
<sequence length="233" mass="25282">MDYQHQWINGNVITLPVGQVYCVGRNYVAHAAELNNPLPEQPVIFIKPPSTIQPLGHLLTLAEKFAPVHFETELAVLITQPLYEATPSEVQSGLGAMALGLDLTRRDQQSYLKAKGLPWERAKAFAGSALITPFVATPENWDDVFFSLAINGEIRQQGHTANMLTSVVLLIAHISDTFPLRPGDVVFTGTPEGVGPLANGDELTLRLGECDLGETRVVYASSSVDNHGNNAAR</sequence>
<gene>
    <name evidence="3" type="ORF">N7E60_14555</name>
</gene>